<dbReference type="AlphaFoldDB" id="A0A644SLG4"/>
<sequence length="167" mass="20107">MKYLWIFSLFFLFGCKKSETQNSLSIKNNSENVDWIVGKWKISEQPFEFFPFQYDDKICQLDKDAIIEFKSDHQIIFSNQEKENCKIEGTYTLNLIDEFNQPNSDWLNINFDNKKFVYSIEKNDKNSAIIHSYIFPRYILKYINITEDEIFSKYEKPGFEIKIQKIK</sequence>
<organism evidence="1">
    <name type="scientific">bioreactor metagenome</name>
    <dbReference type="NCBI Taxonomy" id="1076179"/>
    <lineage>
        <taxon>unclassified sequences</taxon>
        <taxon>metagenomes</taxon>
        <taxon>ecological metagenomes</taxon>
    </lineage>
</organism>
<dbReference type="PROSITE" id="PS51257">
    <property type="entry name" value="PROKAR_LIPOPROTEIN"/>
    <property type="match status" value="1"/>
</dbReference>
<proteinExistence type="predicted"/>
<name>A0A644SLG4_9ZZZZ</name>
<accession>A0A644SLG4</accession>
<dbReference type="EMBL" id="VSSQ01000002">
    <property type="protein sequence ID" value="MPL55456.1"/>
    <property type="molecule type" value="Genomic_DNA"/>
</dbReference>
<evidence type="ECO:0008006" key="2">
    <source>
        <dbReference type="Google" id="ProtNLM"/>
    </source>
</evidence>
<evidence type="ECO:0000313" key="1">
    <source>
        <dbReference type="EMBL" id="MPL55456.1"/>
    </source>
</evidence>
<protein>
    <recommendedName>
        <fullName evidence="2">Lipocalin-like domain-containing protein</fullName>
    </recommendedName>
</protein>
<comment type="caution">
    <text evidence="1">The sequence shown here is derived from an EMBL/GenBank/DDBJ whole genome shotgun (WGS) entry which is preliminary data.</text>
</comment>
<gene>
    <name evidence="1" type="ORF">SDC9_00932</name>
</gene>
<reference evidence="1" key="1">
    <citation type="submission" date="2019-08" db="EMBL/GenBank/DDBJ databases">
        <authorList>
            <person name="Kucharzyk K."/>
            <person name="Murdoch R.W."/>
            <person name="Higgins S."/>
            <person name="Loffler F."/>
        </authorList>
    </citation>
    <scope>NUCLEOTIDE SEQUENCE</scope>
</reference>